<keyword evidence="3" id="KW-0443">Lipid metabolism</keyword>
<dbReference type="Gene3D" id="3.40.50.1110">
    <property type="entry name" value="SGNH hydrolase"/>
    <property type="match status" value="1"/>
</dbReference>
<dbReference type="OMA" id="NINTACC"/>
<dbReference type="PANTHER" id="PTHR45648:SF5">
    <property type="entry name" value="OS04G0577300 PROTEIN"/>
    <property type="match status" value="1"/>
</dbReference>
<organism evidence="4 5">
    <name type="scientific">Taxus chinensis</name>
    <name type="common">Chinese yew</name>
    <name type="synonym">Taxus wallichiana var. chinensis</name>
    <dbReference type="NCBI Taxonomy" id="29808"/>
    <lineage>
        <taxon>Eukaryota</taxon>
        <taxon>Viridiplantae</taxon>
        <taxon>Streptophyta</taxon>
        <taxon>Embryophyta</taxon>
        <taxon>Tracheophyta</taxon>
        <taxon>Spermatophyta</taxon>
        <taxon>Pinopsida</taxon>
        <taxon>Pinidae</taxon>
        <taxon>Conifers II</taxon>
        <taxon>Cupressales</taxon>
        <taxon>Taxaceae</taxon>
        <taxon>Taxus</taxon>
    </lineage>
</organism>
<evidence type="ECO:0000256" key="1">
    <source>
        <dbReference type="ARBA" id="ARBA00008668"/>
    </source>
</evidence>
<feature type="non-terminal residue" evidence="4">
    <location>
        <position position="119"/>
    </location>
</feature>
<gene>
    <name evidence="4" type="ORF">KI387_029368</name>
</gene>
<keyword evidence="5" id="KW-1185">Reference proteome</keyword>
<keyword evidence="3" id="KW-0442">Lipid degradation</keyword>
<dbReference type="Proteomes" id="UP000824469">
    <property type="component" value="Unassembled WGS sequence"/>
</dbReference>
<evidence type="ECO:0000256" key="3">
    <source>
        <dbReference type="ARBA" id="ARBA00022963"/>
    </source>
</evidence>
<evidence type="ECO:0000256" key="2">
    <source>
        <dbReference type="ARBA" id="ARBA00022801"/>
    </source>
</evidence>
<evidence type="ECO:0000313" key="5">
    <source>
        <dbReference type="Proteomes" id="UP000824469"/>
    </source>
</evidence>
<proteinExistence type="inferred from homology"/>
<comment type="similarity">
    <text evidence="1">Belongs to the 'GDSL' lipolytic enzyme family.</text>
</comment>
<dbReference type="InterPro" id="IPR001087">
    <property type="entry name" value="GDSL"/>
</dbReference>
<dbReference type="AlphaFoldDB" id="A0AA38FE56"/>
<dbReference type="Pfam" id="PF00657">
    <property type="entry name" value="Lipase_GDSL"/>
    <property type="match status" value="1"/>
</dbReference>
<feature type="non-terminal residue" evidence="4">
    <location>
        <position position="1"/>
    </location>
</feature>
<name>A0AA38FE56_TAXCH</name>
<keyword evidence="2" id="KW-0378">Hydrolase</keyword>
<dbReference type="GO" id="GO:0016788">
    <property type="term" value="F:hydrolase activity, acting on ester bonds"/>
    <property type="evidence" value="ECO:0007669"/>
    <property type="project" value="InterPro"/>
</dbReference>
<accession>A0AA38FE56</accession>
<dbReference type="PANTHER" id="PTHR45648">
    <property type="entry name" value="GDSL LIPASE/ACYLHYDROLASE FAMILY PROTEIN (AFU_ORTHOLOGUE AFUA_4G14700)"/>
    <property type="match status" value="1"/>
</dbReference>
<dbReference type="EMBL" id="JAHRHJ020000010">
    <property type="protein sequence ID" value="KAH9297686.1"/>
    <property type="molecule type" value="Genomic_DNA"/>
</dbReference>
<comment type="caution">
    <text evidence="4">The sequence shown here is derived from an EMBL/GenBank/DDBJ whole genome shotgun (WGS) entry which is preliminary data.</text>
</comment>
<dbReference type="InterPro" id="IPR051058">
    <property type="entry name" value="GDSL_Est/Lipase"/>
</dbReference>
<protein>
    <recommendedName>
        <fullName evidence="6">GDSL esterase/lipase</fullName>
    </recommendedName>
</protein>
<dbReference type="GO" id="GO:0016042">
    <property type="term" value="P:lipid catabolic process"/>
    <property type="evidence" value="ECO:0007669"/>
    <property type="project" value="UniProtKB-KW"/>
</dbReference>
<sequence>RLYNLGARKYIVSGIGPLGCIPYQLSNAGSVDGECIASTNKLVLSFNTRLKDLINNLNSKLPMATIVYLNTYNVVSEIIQNYQNYGLININTACCGSGGRFKGRVSCLPHSPYCGEDRH</sequence>
<evidence type="ECO:0008006" key="6">
    <source>
        <dbReference type="Google" id="ProtNLM"/>
    </source>
</evidence>
<dbReference type="InterPro" id="IPR036514">
    <property type="entry name" value="SGNH_hydro_sf"/>
</dbReference>
<reference evidence="4 5" key="1">
    <citation type="journal article" date="2021" name="Nat. Plants">
        <title>The Taxus genome provides insights into paclitaxel biosynthesis.</title>
        <authorList>
            <person name="Xiong X."/>
            <person name="Gou J."/>
            <person name="Liao Q."/>
            <person name="Li Y."/>
            <person name="Zhou Q."/>
            <person name="Bi G."/>
            <person name="Li C."/>
            <person name="Du R."/>
            <person name="Wang X."/>
            <person name="Sun T."/>
            <person name="Guo L."/>
            <person name="Liang H."/>
            <person name="Lu P."/>
            <person name="Wu Y."/>
            <person name="Zhang Z."/>
            <person name="Ro D.K."/>
            <person name="Shang Y."/>
            <person name="Huang S."/>
            <person name="Yan J."/>
        </authorList>
    </citation>
    <scope>NUCLEOTIDE SEQUENCE [LARGE SCALE GENOMIC DNA]</scope>
    <source>
        <strain evidence="4">Ta-2019</strain>
    </source>
</reference>
<evidence type="ECO:0000313" key="4">
    <source>
        <dbReference type="EMBL" id="KAH9297686.1"/>
    </source>
</evidence>